<evidence type="ECO:0000256" key="10">
    <source>
        <dbReference type="HAMAP-Rule" id="MF_00139"/>
    </source>
</evidence>
<dbReference type="Pfam" id="PF02142">
    <property type="entry name" value="MGS"/>
    <property type="match status" value="1"/>
</dbReference>
<dbReference type="InterPro" id="IPR011607">
    <property type="entry name" value="MGS-like_dom"/>
</dbReference>
<reference evidence="12 13" key="1">
    <citation type="submission" date="2016-11" db="EMBL/GenBank/DDBJ databases">
        <title>Study of marine rhodopsin-containing bacteria.</title>
        <authorList>
            <person name="Yoshizawa S."/>
            <person name="Kumagai Y."/>
            <person name="Kogure K."/>
        </authorList>
    </citation>
    <scope>NUCLEOTIDE SEQUENCE [LARGE SCALE GENOMIC DNA]</scope>
    <source>
        <strain evidence="12 13">SG-29</strain>
    </source>
</reference>
<comment type="domain">
    <text evidence="10">The IMP cyclohydrolase activity resides in the N-terminal region.</text>
</comment>
<dbReference type="SMART" id="SM00798">
    <property type="entry name" value="AICARFT_IMPCHas"/>
    <property type="match status" value="1"/>
</dbReference>
<evidence type="ECO:0000256" key="8">
    <source>
        <dbReference type="ARBA" id="ARBA00050488"/>
    </source>
</evidence>
<dbReference type="OrthoDB" id="9802065at2"/>
<dbReference type="InParanoid" id="A0A259TZY4"/>
<organism evidence="12 13">
    <name type="scientific">Rubricoccus marinus</name>
    <dbReference type="NCBI Taxonomy" id="716817"/>
    <lineage>
        <taxon>Bacteria</taxon>
        <taxon>Pseudomonadati</taxon>
        <taxon>Rhodothermota</taxon>
        <taxon>Rhodothermia</taxon>
        <taxon>Rhodothermales</taxon>
        <taxon>Rubricoccaceae</taxon>
        <taxon>Rubricoccus</taxon>
    </lineage>
</organism>
<evidence type="ECO:0000256" key="7">
    <source>
        <dbReference type="ARBA" id="ARBA00023268"/>
    </source>
</evidence>
<dbReference type="CDD" id="cd01421">
    <property type="entry name" value="IMPCH"/>
    <property type="match status" value="1"/>
</dbReference>
<dbReference type="NCBIfam" id="TIGR00355">
    <property type="entry name" value="purH"/>
    <property type="match status" value="1"/>
</dbReference>
<keyword evidence="7 10" id="KW-0511">Multifunctional enzyme</keyword>
<dbReference type="PIRSF" id="PIRSF000414">
    <property type="entry name" value="AICARFT_IMPCHas"/>
    <property type="match status" value="1"/>
</dbReference>
<evidence type="ECO:0000313" key="12">
    <source>
        <dbReference type="EMBL" id="OZC03148.1"/>
    </source>
</evidence>
<dbReference type="Pfam" id="PF01808">
    <property type="entry name" value="AICARFT_IMPCHas"/>
    <property type="match status" value="1"/>
</dbReference>
<dbReference type="GO" id="GO:0003937">
    <property type="term" value="F:IMP cyclohydrolase activity"/>
    <property type="evidence" value="ECO:0007669"/>
    <property type="project" value="UniProtKB-UniRule"/>
</dbReference>
<dbReference type="InterPro" id="IPR016193">
    <property type="entry name" value="Cytidine_deaminase-like"/>
</dbReference>
<dbReference type="SUPFAM" id="SSF52335">
    <property type="entry name" value="Methylglyoxal synthase-like"/>
    <property type="match status" value="1"/>
</dbReference>
<dbReference type="GO" id="GO:0005829">
    <property type="term" value="C:cytosol"/>
    <property type="evidence" value="ECO:0007669"/>
    <property type="project" value="TreeGrafter"/>
</dbReference>
<keyword evidence="4 10" id="KW-0808">Transferase</keyword>
<dbReference type="PANTHER" id="PTHR11692">
    <property type="entry name" value="BIFUNCTIONAL PURINE BIOSYNTHESIS PROTEIN PURH"/>
    <property type="match status" value="1"/>
</dbReference>
<dbReference type="GO" id="GO:0004643">
    <property type="term" value="F:phosphoribosylaminoimidazolecarboxamide formyltransferase activity"/>
    <property type="evidence" value="ECO:0007669"/>
    <property type="project" value="UniProtKB-UniRule"/>
</dbReference>
<accession>A0A259TZY4</accession>
<dbReference type="EC" id="2.1.2.3" evidence="10"/>
<evidence type="ECO:0000256" key="5">
    <source>
        <dbReference type="ARBA" id="ARBA00022755"/>
    </source>
</evidence>
<evidence type="ECO:0000256" key="9">
    <source>
        <dbReference type="ARBA" id="ARBA00050687"/>
    </source>
</evidence>
<dbReference type="HAMAP" id="MF_00139">
    <property type="entry name" value="PurH"/>
    <property type="match status" value="1"/>
</dbReference>
<evidence type="ECO:0000256" key="4">
    <source>
        <dbReference type="ARBA" id="ARBA00022679"/>
    </source>
</evidence>
<dbReference type="Gene3D" id="3.40.50.1380">
    <property type="entry name" value="Methylglyoxal synthase-like domain"/>
    <property type="match status" value="1"/>
</dbReference>
<comment type="catalytic activity">
    <reaction evidence="8 10">
        <text>(6R)-10-formyltetrahydrofolate + 5-amino-1-(5-phospho-beta-D-ribosyl)imidazole-4-carboxamide = 5-formamido-1-(5-phospho-D-ribosyl)imidazole-4-carboxamide + (6S)-5,6,7,8-tetrahydrofolate</text>
        <dbReference type="Rhea" id="RHEA:22192"/>
        <dbReference type="ChEBI" id="CHEBI:57453"/>
        <dbReference type="ChEBI" id="CHEBI:58467"/>
        <dbReference type="ChEBI" id="CHEBI:58475"/>
        <dbReference type="ChEBI" id="CHEBI:195366"/>
        <dbReference type="EC" id="2.1.2.3"/>
    </reaction>
</comment>
<dbReference type="InterPro" id="IPR002695">
    <property type="entry name" value="PurH-like"/>
</dbReference>
<evidence type="ECO:0000256" key="2">
    <source>
        <dbReference type="ARBA" id="ARBA00004954"/>
    </source>
</evidence>
<dbReference type="EC" id="3.5.4.10" evidence="10"/>
<evidence type="ECO:0000256" key="3">
    <source>
        <dbReference type="ARBA" id="ARBA00007667"/>
    </source>
</evidence>
<name>A0A259TZY4_9BACT</name>
<comment type="pathway">
    <text evidence="2 10">Purine metabolism; IMP biosynthesis via de novo pathway; 5-formamido-1-(5-phospho-D-ribosyl)imidazole-4-carboxamide from 5-amino-1-(5-phospho-D-ribosyl)imidazole-4-carboxamide (10-formyl THF route): step 1/1.</text>
</comment>
<evidence type="ECO:0000259" key="11">
    <source>
        <dbReference type="PROSITE" id="PS51855"/>
    </source>
</evidence>
<evidence type="ECO:0000313" key="13">
    <source>
        <dbReference type="Proteomes" id="UP000216446"/>
    </source>
</evidence>
<keyword evidence="5 10" id="KW-0658">Purine biosynthesis</keyword>
<dbReference type="UniPathway" id="UPA00074">
    <property type="reaction ID" value="UER00133"/>
</dbReference>
<dbReference type="PANTHER" id="PTHR11692:SF0">
    <property type="entry name" value="BIFUNCTIONAL PURINE BIOSYNTHESIS PROTEIN ATIC"/>
    <property type="match status" value="1"/>
</dbReference>
<dbReference type="FunFam" id="3.40.140.20:FF:000001">
    <property type="entry name" value="Bifunctional purine biosynthesis protein PurH"/>
    <property type="match status" value="1"/>
</dbReference>
<dbReference type="GO" id="GO:0006189">
    <property type="term" value="P:'de novo' IMP biosynthetic process"/>
    <property type="evidence" value="ECO:0007669"/>
    <property type="project" value="UniProtKB-UniRule"/>
</dbReference>
<dbReference type="FunCoup" id="A0A259TZY4">
    <property type="interactions" value="485"/>
</dbReference>
<keyword evidence="13" id="KW-1185">Reference proteome</keyword>
<dbReference type="SMART" id="SM00851">
    <property type="entry name" value="MGS"/>
    <property type="match status" value="1"/>
</dbReference>
<dbReference type="FunFam" id="3.40.50.1380:FF:000001">
    <property type="entry name" value="Bifunctional purine biosynthesis protein PurH"/>
    <property type="match status" value="1"/>
</dbReference>
<evidence type="ECO:0000256" key="1">
    <source>
        <dbReference type="ARBA" id="ARBA00004844"/>
    </source>
</evidence>
<comment type="similarity">
    <text evidence="3 10">Belongs to the PurH family.</text>
</comment>
<feature type="domain" description="MGS-like" evidence="11">
    <location>
        <begin position="5"/>
        <end position="158"/>
    </location>
</feature>
<dbReference type="AlphaFoldDB" id="A0A259TZY4"/>
<dbReference type="InterPro" id="IPR036914">
    <property type="entry name" value="MGS-like_dom_sf"/>
</dbReference>
<dbReference type="Gene3D" id="3.40.140.20">
    <property type="match status" value="2"/>
</dbReference>
<dbReference type="RefSeq" id="WP_094548197.1">
    <property type="nucleotide sequence ID" value="NZ_MQWB01000001.1"/>
</dbReference>
<comment type="catalytic activity">
    <reaction evidence="9 10">
        <text>IMP + H2O = 5-formamido-1-(5-phospho-D-ribosyl)imidazole-4-carboxamide</text>
        <dbReference type="Rhea" id="RHEA:18445"/>
        <dbReference type="ChEBI" id="CHEBI:15377"/>
        <dbReference type="ChEBI" id="CHEBI:58053"/>
        <dbReference type="ChEBI" id="CHEBI:58467"/>
        <dbReference type="EC" id="3.5.4.10"/>
    </reaction>
</comment>
<comment type="caution">
    <text evidence="12">The sequence shown here is derived from an EMBL/GenBank/DDBJ whole genome shotgun (WGS) entry which is preliminary data.</text>
</comment>
<proteinExistence type="inferred from homology"/>
<protein>
    <recommendedName>
        <fullName evidence="10">Bifunctional purine biosynthesis protein PurH</fullName>
    </recommendedName>
    <domain>
        <recommendedName>
            <fullName evidence="10">Phosphoribosylaminoimidazolecarboxamide formyltransferase</fullName>
            <ecNumber evidence="10">2.1.2.3</ecNumber>
        </recommendedName>
        <alternativeName>
            <fullName evidence="10">AICAR transformylase</fullName>
        </alternativeName>
    </domain>
    <domain>
        <recommendedName>
            <fullName evidence="10">IMP cyclohydrolase</fullName>
            <ecNumber evidence="10">3.5.4.10</ecNumber>
        </recommendedName>
        <alternativeName>
            <fullName evidence="10">ATIC</fullName>
        </alternativeName>
        <alternativeName>
            <fullName evidence="10">IMP synthase</fullName>
        </alternativeName>
        <alternativeName>
            <fullName evidence="10">Inosinicase</fullName>
        </alternativeName>
    </domain>
</protein>
<dbReference type="PROSITE" id="PS51855">
    <property type="entry name" value="MGS"/>
    <property type="match status" value="1"/>
</dbReference>
<dbReference type="Proteomes" id="UP000216446">
    <property type="component" value="Unassembled WGS sequence"/>
</dbReference>
<dbReference type="InterPro" id="IPR024051">
    <property type="entry name" value="AICAR_Tfase_dup_dom_sf"/>
</dbReference>
<dbReference type="NCBIfam" id="NF002049">
    <property type="entry name" value="PRK00881.1"/>
    <property type="match status" value="1"/>
</dbReference>
<dbReference type="EMBL" id="MQWB01000001">
    <property type="protein sequence ID" value="OZC03148.1"/>
    <property type="molecule type" value="Genomic_DNA"/>
</dbReference>
<evidence type="ECO:0000256" key="6">
    <source>
        <dbReference type="ARBA" id="ARBA00022801"/>
    </source>
</evidence>
<gene>
    <name evidence="10" type="primary">purH</name>
    <name evidence="12" type="ORF">BSZ36_09280</name>
</gene>
<comment type="pathway">
    <text evidence="1 10">Purine metabolism; IMP biosynthesis via de novo pathway; IMP from 5-formamido-1-(5-phospho-D-ribosyl)imidazole-4-carboxamide: step 1/1.</text>
</comment>
<dbReference type="SUPFAM" id="SSF53927">
    <property type="entry name" value="Cytidine deaminase-like"/>
    <property type="match status" value="1"/>
</dbReference>
<sequence length="538" mass="56478">MISAKTLPPPADRQRLRRALLSVSDKTGLVPFAQRLAAHGVELLSTGGTARALREAGLEVIDVADVTGFPEILDGRVKSLHPNVHGGILARSQDPEDQATLEAHGIGAIQLVAVNLYPFREAVASGADDALAADNVDIGGPTMLRAAAKNFGSVAVVVDPTDYDALAAELDANDGTLGLATRHRLATTGFRHTADYDDAIARFFEASGDDSTSDDETDVAPEALPDPLEVSLPLALPLRYGENPHQRAGFYSDSAPYQTLHGKALSTNNLLDLTAALDLIGEFADAPPTVAILKHTNPCGVGQAESLADAYRKAFTTDTLSPFGGIVVVNRALDRASAEAIDAVFTELIIAPEYEDGVLDFLQQKQNRRLLTYTPEASAPDYLLRSVAGGVLAQEPDAPLGTAAALRERCSVATQRAPSDGEWADLDFAWRVCKHVKSNAIVYAKGGATLGIGAGQMSRIDASEVAVRKAGKESLDLAGSVVASDAFFPFADGLLAAADAGAVAAIQPGGSVRDDEVIEAADARGMAMVFTGARHFRH</sequence>
<keyword evidence="6 10" id="KW-0378">Hydrolase</keyword>